<evidence type="ECO:0000313" key="2">
    <source>
        <dbReference type="Proteomes" id="UP000683310"/>
    </source>
</evidence>
<dbReference type="GeneID" id="300992270"/>
<name>A0ABX8CFP9_9NOCA</name>
<dbReference type="Proteomes" id="UP000683310">
    <property type="component" value="Chromosome"/>
</dbReference>
<sequence>MDVGAVAAAAQSGRSSEAIVADTEQQVIELLTNIGRYYQAMYNLGDIRSPGAQLRAACMKLLTVADWLDTARDEQFQETPPAPGEIPQEQNRSLPRVVADFLAEHPEQTWTPAEVIAALQSRGVELPISARHHVAVALGRMAQRDNSNVRKLDRGKYQYAADSA</sequence>
<proteinExistence type="predicted"/>
<evidence type="ECO:0008006" key="3">
    <source>
        <dbReference type="Google" id="ProtNLM"/>
    </source>
</evidence>
<dbReference type="EMBL" id="CP074371">
    <property type="protein sequence ID" value="QVI18797.1"/>
    <property type="molecule type" value="Genomic_DNA"/>
</dbReference>
<reference evidence="1 2" key="1">
    <citation type="submission" date="2021-04" db="EMBL/GenBank/DDBJ databases">
        <title>Nocardia tengchongensis.</title>
        <authorList>
            <person name="Zhuang k."/>
            <person name="Ran Y."/>
            <person name="Li W."/>
        </authorList>
    </citation>
    <scope>NUCLEOTIDE SEQUENCE [LARGE SCALE GENOMIC DNA]</scope>
    <source>
        <strain evidence="1 2">CFH S0057</strain>
    </source>
</reference>
<evidence type="ECO:0000313" key="1">
    <source>
        <dbReference type="EMBL" id="QVI18797.1"/>
    </source>
</evidence>
<gene>
    <name evidence="1" type="ORF">KHQ06_19940</name>
</gene>
<keyword evidence="2" id="KW-1185">Reference proteome</keyword>
<dbReference type="RefSeq" id="WP_213554834.1">
    <property type="nucleotide sequence ID" value="NZ_JBFAJM010000007.1"/>
</dbReference>
<accession>A0ABX8CFP9</accession>
<organism evidence="1 2">
    <name type="scientific">Nocardia tengchongensis</name>
    <dbReference type="NCBI Taxonomy" id="2055889"/>
    <lineage>
        <taxon>Bacteria</taxon>
        <taxon>Bacillati</taxon>
        <taxon>Actinomycetota</taxon>
        <taxon>Actinomycetes</taxon>
        <taxon>Mycobacteriales</taxon>
        <taxon>Nocardiaceae</taxon>
        <taxon>Nocardia</taxon>
    </lineage>
</organism>
<protein>
    <recommendedName>
        <fullName evidence="3">HTH HARE-type domain-containing protein</fullName>
    </recommendedName>
</protein>